<sequence length="233" mass="24688">MTLPGEVSFAPGLVVEDSPLGVPVTLWPTRETGIGNHLLDRSLGRLLPPDRIPPISFALDDGDDPGLAFAAGSARDSENTDADRLMVEHWTDLCFNTGGAEDGQFLDASKVRQAGGSSRIVGEVLGLALPELRSLMDGVVPVTDEQLAAVAERLGVDSDSLVGADPLADVVIDIAWPSYKHDIVARTEATGIGEGDIRRLARREFALAARNDGDALRETKLRDAISRAGRDAG</sequence>
<proteinExistence type="predicted"/>
<evidence type="ECO:0000313" key="1">
    <source>
        <dbReference type="EMBL" id="KPG36769.1"/>
    </source>
</evidence>
<evidence type="ECO:0000313" key="2">
    <source>
        <dbReference type="Proteomes" id="UP000037962"/>
    </source>
</evidence>
<reference evidence="1 2" key="1">
    <citation type="submission" date="2015-09" db="EMBL/GenBank/DDBJ databases">
        <title>Genome Sequences of Mycobacterium immunogenum Isolates, Recuperated from a Chloraminated Drinking Water Distribution System Simulator Subjected to Episodes of Nitrification.</title>
        <authorList>
            <person name="Gomez-Alvarez V."/>
            <person name="Revetta R.P."/>
        </authorList>
    </citation>
    <scope>NUCLEOTIDE SEQUENCE [LARGE SCALE GENOMIC DNA]</scope>
    <source>
        <strain evidence="1 2">H076</strain>
    </source>
</reference>
<dbReference type="Proteomes" id="UP000037962">
    <property type="component" value="Unassembled WGS sequence"/>
</dbReference>
<accession>A0ABR5LXI8</accession>
<protein>
    <submittedName>
        <fullName evidence="1">Uncharacterized protein</fullName>
    </submittedName>
</protein>
<comment type="caution">
    <text evidence="1">The sequence shown here is derived from an EMBL/GenBank/DDBJ whole genome shotgun (WGS) entry which is preliminary data.</text>
</comment>
<gene>
    <name evidence="1" type="ORF">AN912_04055</name>
</gene>
<name>A0ABR5LXI8_9MYCO</name>
<keyword evidence="2" id="KW-1185">Reference proteome</keyword>
<organism evidence="1 2">
    <name type="scientific">Mycobacteroides immunogenum</name>
    <dbReference type="NCBI Taxonomy" id="83262"/>
    <lineage>
        <taxon>Bacteria</taxon>
        <taxon>Bacillati</taxon>
        <taxon>Actinomycetota</taxon>
        <taxon>Actinomycetes</taxon>
        <taxon>Mycobacteriales</taxon>
        <taxon>Mycobacteriaceae</taxon>
        <taxon>Mycobacteroides</taxon>
    </lineage>
</organism>
<dbReference type="EMBL" id="LJFS01000003">
    <property type="protein sequence ID" value="KPG36769.1"/>
    <property type="molecule type" value="Genomic_DNA"/>
</dbReference>